<evidence type="ECO:0000256" key="3">
    <source>
        <dbReference type="ARBA" id="ARBA00022630"/>
    </source>
</evidence>
<proteinExistence type="inferred from homology"/>
<dbReference type="GeneID" id="29118659"/>
<evidence type="ECO:0000256" key="2">
    <source>
        <dbReference type="ARBA" id="ARBA00005466"/>
    </source>
</evidence>
<name>A0A177DSQ8_ALTAL</name>
<dbReference type="OMA" id="VLLYGNY"/>
<dbReference type="KEGG" id="aalt:CC77DRAFT_747562"/>
<dbReference type="AlphaFoldDB" id="A0A177DSQ8"/>
<accession>A0A177DSQ8</accession>
<dbReference type="Proteomes" id="UP000077248">
    <property type="component" value="Unassembled WGS sequence"/>
</dbReference>
<dbReference type="GO" id="GO:0016491">
    <property type="term" value="F:oxidoreductase activity"/>
    <property type="evidence" value="ECO:0007669"/>
    <property type="project" value="UniProtKB-KW"/>
</dbReference>
<comment type="cofactor">
    <cofactor evidence="1">
        <name>FAD</name>
        <dbReference type="ChEBI" id="CHEBI:57692"/>
    </cofactor>
</comment>
<dbReference type="GO" id="GO:0071949">
    <property type="term" value="F:FAD binding"/>
    <property type="evidence" value="ECO:0007669"/>
    <property type="project" value="InterPro"/>
</dbReference>
<dbReference type="InterPro" id="IPR006094">
    <property type="entry name" value="Oxid_FAD_bind_N"/>
</dbReference>
<sequence>MAAKRSINEADVAELRGLLKDTDAQLVTSKETEAYTKSVRRWSKAAEKPAGACLIPKSAEAISITLKYASEQDLDIAVKGGGHSTAGASSTDGGLLIDLNTHMRTTEVDVEGKTIKVGGGAVWGDVDEALAPYGLATVGGTVSDTGVGGLTFGGGYGWLTVKHGLVVDNLISCTVVLADGSIVKASNDEYQDLFWALRGAGQNFGVGVEFEFRTHETGDLWAGFMMFAPTPDIIKKAVEACNDIFTPDADGNSKATGKAASAFGFVRPPPADGQVLFFVAALYHGSEEDGKELFKDVVALEPLMSTMATMPYAKANKLMDLPIGARVSIKGAGFELPVRGDFVVSVMEAYAKFTDETPDAMGSQIMWELVDPAKLVAVTNSDTAFANRGRHFNVAVAPLWWDEKNDPKCRQWSRDVALLFKKELQRSGAETSENKDGWIGKRGSHGATMVYGNYDQYEEKSRDVFGNNYERLQELKAKYDPQNMFNKLFAVVPRASTP</sequence>
<dbReference type="EMBL" id="KV441474">
    <property type="protein sequence ID" value="OAG22795.1"/>
    <property type="molecule type" value="Genomic_DNA"/>
</dbReference>
<evidence type="ECO:0000256" key="1">
    <source>
        <dbReference type="ARBA" id="ARBA00001974"/>
    </source>
</evidence>
<comment type="similarity">
    <text evidence="2">Belongs to the oxygen-dependent FAD-linked oxidoreductase family.</text>
</comment>
<dbReference type="Gene3D" id="3.30.465.10">
    <property type="match status" value="1"/>
</dbReference>
<dbReference type="Pfam" id="PF08031">
    <property type="entry name" value="BBE"/>
    <property type="match status" value="1"/>
</dbReference>
<dbReference type="PANTHER" id="PTHR42973">
    <property type="entry name" value="BINDING OXIDOREDUCTASE, PUTATIVE (AFU_ORTHOLOGUE AFUA_1G17690)-RELATED"/>
    <property type="match status" value="1"/>
</dbReference>
<keyword evidence="3" id="KW-0285">Flavoprotein</keyword>
<keyword evidence="4" id="KW-0274">FAD</keyword>
<dbReference type="SUPFAM" id="SSF56176">
    <property type="entry name" value="FAD-binding/transporter-associated domain-like"/>
    <property type="match status" value="1"/>
</dbReference>
<dbReference type="VEuPathDB" id="FungiDB:CC77DRAFT_747562"/>
<keyword evidence="5" id="KW-0560">Oxidoreductase</keyword>
<evidence type="ECO:0000256" key="5">
    <source>
        <dbReference type="ARBA" id="ARBA00023002"/>
    </source>
</evidence>
<dbReference type="InterPro" id="IPR012951">
    <property type="entry name" value="BBE"/>
</dbReference>
<evidence type="ECO:0000256" key="4">
    <source>
        <dbReference type="ARBA" id="ARBA00022827"/>
    </source>
</evidence>
<dbReference type="InterPro" id="IPR036318">
    <property type="entry name" value="FAD-bd_PCMH-like_sf"/>
</dbReference>
<evidence type="ECO:0000313" key="8">
    <source>
        <dbReference type="Proteomes" id="UP000077248"/>
    </source>
</evidence>
<dbReference type="PANTHER" id="PTHR42973:SF39">
    <property type="entry name" value="FAD-BINDING PCMH-TYPE DOMAIN-CONTAINING PROTEIN"/>
    <property type="match status" value="1"/>
</dbReference>
<evidence type="ECO:0000259" key="6">
    <source>
        <dbReference type="PROSITE" id="PS51387"/>
    </source>
</evidence>
<dbReference type="STRING" id="5599.A0A177DSQ8"/>
<dbReference type="Gene3D" id="3.40.462.20">
    <property type="match status" value="1"/>
</dbReference>
<dbReference type="Pfam" id="PF01565">
    <property type="entry name" value="FAD_binding_4"/>
    <property type="match status" value="1"/>
</dbReference>
<evidence type="ECO:0000313" key="7">
    <source>
        <dbReference type="EMBL" id="OAG22795.1"/>
    </source>
</evidence>
<dbReference type="InterPro" id="IPR016166">
    <property type="entry name" value="FAD-bd_PCMH"/>
</dbReference>
<dbReference type="InterPro" id="IPR016167">
    <property type="entry name" value="FAD-bd_PCMH_sub1"/>
</dbReference>
<dbReference type="InterPro" id="IPR016169">
    <property type="entry name" value="FAD-bd_PCMH_sub2"/>
</dbReference>
<dbReference type="RefSeq" id="XP_018388216.1">
    <property type="nucleotide sequence ID" value="XM_018533065.1"/>
</dbReference>
<dbReference type="Gene3D" id="3.30.43.10">
    <property type="entry name" value="Uridine Diphospho-n-acetylenolpyruvylglucosamine Reductase, domain 2"/>
    <property type="match status" value="1"/>
</dbReference>
<keyword evidence="8" id="KW-1185">Reference proteome</keyword>
<feature type="domain" description="FAD-binding PCMH-type" evidence="6">
    <location>
        <begin position="45"/>
        <end position="217"/>
    </location>
</feature>
<protein>
    <submittedName>
        <fullName evidence="7">FAD binding domain-containing protein</fullName>
    </submittedName>
</protein>
<reference evidence="7 8" key="1">
    <citation type="submission" date="2016-05" db="EMBL/GenBank/DDBJ databases">
        <title>Comparative analysis of secretome profiles of manganese(II)-oxidizing ascomycete fungi.</title>
        <authorList>
            <consortium name="DOE Joint Genome Institute"/>
            <person name="Zeiner C.A."/>
            <person name="Purvine S.O."/>
            <person name="Zink E.M."/>
            <person name="Wu S."/>
            <person name="Pasa-Tolic L."/>
            <person name="Chaput D.L."/>
            <person name="Haridas S."/>
            <person name="Grigoriev I.V."/>
            <person name="Santelli C.M."/>
            <person name="Hansel C.M."/>
        </authorList>
    </citation>
    <scope>NUCLEOTIDE SEQUENCE [LARGE SCALE GENOMIC DNA]</scope>
    <source>
        <strain evidence="7 8">SRC1lrK2f</strain>
    </source>
</reference>
<dbReference type="PROSITE" id="PS51387">
    <property type="entry name" value="FAD_PCMH"/>
    <property type="match status" value="1"/>
</dbReference>
<organism evidence="7 8">
    <name type="scientific">Alternaria alternata</name>
    <name type="common">Alternaria rot fungus</name>
    <name type="synonym">Torula alternata</name>
    <dbReference type="NCBI Taxonomy" id="5599"/>
    <lineage>
        <taxon>Eukaryota</taxon>
        <taxon>Fungi</taxon>
        <taxon>Dikarya</taxon>
        <taxon>Ascomycota</taxon>
        <taxon>Pezizomycotina</taxon>
        <taxon>Dothideomycetes</taxon>
        <taxon>Pleosporomycetidae</taxon>
        <taxon>Pleosporales</taxon>
        <taxon>Pleosporineae</taxon>
        <taxon>Pleosporaceae</taxon>
        <taxon>Alternaria</taxon>
        <taxon>Alternaria sect. Alternaria</taxon>
        <taxon>Alternaria alternata complex</taxon>
    </lineage>
</organism>
<dbReference type="InterPro" id="IPR050416">
    <property type="entry name" value="FAD-linked_Oxidoreductase"/>
</dbReference>
<gene>
    <name evidence="7" type="ORF">CC77DRAFT_747562</name>
</gene>